<dbReference type="InterPro" id="IPR016174">
    <property type="entry name" value="Di-haem_cyt_TM"/>
</dbReference>
<feature type="binding site" description="axial binding residue" evidence="19">
    <location>
        <position position="182"/>
    </location>
    <ligand>
        <name>heme b</name>
        <dbReference type="ChEBI" id="CHEBI:60344"/>
        <label>b562</label>
    </ligand>
    <ligandPart>
        <name>Fe</name>
        <dbReference type="ChEBI" id="CHEBI:18248"/>
    </ligandPart>
</feature>
<evidence type="ECO:0000256" key="5">
    <source>
        <dbReference type="ARBA" id="ARBA00022448"/>
    </source>
</evidence>
<feature type="transmembrane region" description="Helical" evidence="20">
    <location>
        <begin position="288"/>
        <end position="308"/>
    </location>
</feature>
<dbReference type="AlphaFoldDB" id="C9WT97"/>
<keyword evidence="7 20" id="KW-0679">Respiratory chain</keyword>
<dbReference type="PANTHER" id="PTHR19271:SF16">
    <property type="entry name" value="CYTOCHROME B"/>
    <property type="match status" value="1"/>
</dbReference>
<evidence type="ECO:0000256" key="4">
    <source>
        <dbReference type="ARBA" id="ARBA00013531"/>
    </source>
</evidence>
<dbReference type="CDD" id="cd00290">
    <property type="entry name" value="cytochrome_b_C"/>
    <property type="match status" value="1"/>
</dbReference>
<keyword evidence="12 20" id="KW-1133">Transmembrane helix</keyword>
<evidence type="ECO:0000259" key="22">
    <source>
        <dbReference type="PROSITE" id="PS51003"/>
    </source>
</evidence>
<evidence type="ECO:0000313" key="23">
    <source>
        <dbReference type="EMBL" id="ACX48704.1"/>
    </source>
</evidence>
<dbReference type="Pfam" id="PF00032">
    <property type="entry name" value="Cytochrom_B_C"/>
    <property type="match status" value="1"/>
</dbReference>
<proteinExistence type="inferred from homology"/>
<keyword evidence="11 20" id="KW-0249">Electron transport</keyword>
<protein>
    <recommendedName>
        <fullName evidence="4 20">Cytochrome b</fullName>
    </recommendedName>
</protein>
<evidence type="ECO:0000256" key="20">
    <source>
        <dbReference type="RuleBase" id="RU362117"/>
    </source>
</evidence>
<comment type="similarity">
    <text evidence="17 20">Belongs to the cytochrome b family.</text>
</comment>
<evidence type="ECO:0000256" key="3">
    <source>
        <dbReference type="ARBA" id="ARBA00011660"/>
    </source>
</evidence>
<geneLocation type="mitochondrion" evidence="23"/>
<name>C9WT97_9TELE</name>
<evidence type="ECO:0000256" key="7">
    <source>
        <dbReference type="ARBA" id="ARBA00022660"/>
    </source>
</evidence>
<feature type="binding site" description="axial binding residue" evidence="19">
    <location>
        <position position="196"/>
    </location>
    <ligand>
        <name>heme b</name>
        <dbReference type="ChEBI" id="CHEBI:60344"/>
        <label>b566</label>
    </ligand>
    <ligandPart>
        <name>Fe</name>
        <dbReference type="ChEBI" id="CHEBI:18248"/>
    </ligandPart>
</feature>
<dbReference type="GO" id="GO:0016491">
    <property type="term" value="F:oxidoreductase activity"/>
    <property type="evidence" value="ECO:0007669"/>
    <property type="project" value="UniProtKB-UniRule"/>
</dbReference>
<dbReference type="SUPFAM" id="SSF81342">
    <property type="entry name" value="Transmembrane di-heme cytochromes"/>
    <property type="match status" value="1"/>
</dbReference>
<dbReference type="PANTHER" id="PTHR19271">
    <property type="entry name" value="CYTOCHROME B"/>
    <property type="match status" value="1"/>
</dbReference>
<keyword evidence="15 20" id="KW-0496">Mitochondrion</keyword>
<dbReference type="Pfam" id="PF00033">
    <property type="entry name" value="Cytochrome_B"/>
    <property type="match status" value="1"/>
</dbReference>
<evidence type="ECO:0000256" key="8">
    <source>
        <dbReference type="ARBA" id="ARBA00022692"/>
    </source>
</evidence>
<feature type="transmembrane region" description="Helical" evidence="20">
    <location>
        <begin position="177"/>
        <end position="200"/>
    </location>
</feature>
<feature type="transmembrane region" description="Helical" evidence="20">
    <location>
        <begin position="347"/>
        <end position="372"/>
    </location>
</feature>
<keyword evidence="16 20" id="KW-0472">Membrane</keyword>
<dbReference type="SUPFAM" id="SSF81648">
    <property type="entry name" value="a domain/subunit of cytochrome bc1 complex (Ubiquinol-cytochrome c reductase)"/>
    <property type="match status" value="1"/>
</dbReference>
<dbReference type="InterPro" id="IPR005798">
    <property type="entry name" value="Cyt_b/b6_C"/>
</dbReference>
<evidence type="ECO:0000256" key="19">
    <source>
        <dbReference type="PIRSR" id="PIRSR038885-2"/>
    </source>
</evidence>
<dbReference type="FunFam" id="1.20.810.10:FF:000002">
    <property type="entry name" value="Cytochrome b"/>
    <property type="match status" value="1"/>
</dbReference>
<feature type="transmembrane region" description="Helical" evidence="20">
    <location>
        <begin position="320"/>
        <end position="341"/>
    </location>
</feature>
<keyword evidence="6 19" id="KW-0349">Heme</keyword>
<evidence type="ECO:0000256" key="9">
    <source>
        <dbReference type="ARBA" id="ARBA00022723"/>
    </source>
</evidence>
<dbReference type="PIRSF" id="PIRSF038885">
    <property type="entry name" value="COB"/>
    <property type="match status" value="1"/>
</dbReference>
<dbReference type="PROSITE" id="PS51003">
    <property type="entry name" value="CYTB_CTER"/>
    <property type="match status" value="1"/>
</dbReference>
<dbReference type="InterPro" id="IPR048259">
    <property type="entry name" value="Cytochrome_b_N_euk/bac"/>
</dbReference>
<evidence type="ECO:0000256" key="12">
    <source>
        <dbReference type="ARBA" id="ARBA00022989"/>
    </source>
</evidence>
<dbReference type="GO" id="GO:0046872">
    <property type="term" value="F:metal ion binding"/>
    <property type="evidence" value="ECO:0007669"/>
    <property type="project" value="UniProtKB-UniRule"/>
</dbReference>
<evidence type="ECO:0000256" key="17">
    <source>
        <dbReference type="ARBA" id="ARBA00061233"/>
    </source>
</evidence>
<evidence type="ECO:0000256" key="13">
    <source>
        <dbReference type="ARBA" id="ARBA00023004"/>
    </source>
</evidence>
<dbReference type="EMBL" id="FJ913812">
    <property type="protein sequence ID" value="ACX48704.1"/>
    <property type="molecule type" value="Genomic_DNA"/>
</dbReference>
<reference evidence="23" key="1">
    <citation type="journal article" date="2009" name="BMC Evol. Biol.">
        <title>Phylogenetic relationships and biogeography of the genus Algansea Girard (Cypriniformes: Cyprinidae) of central Mexico inferred from molecular data.</title>
        <authorList>
            <person name="Perez-Rodriguez R."/>
            <person name="Dominguez-Dominguez O."/>
            <person name="Perez-Ponce de Leon G."/>
            <person name="Doadrio I."/>
        </authorList>
    </citation>
    <scope>NUCLEOTIDE SEQUENCE</scope>
    <source>
        <strain evidence="23">1203 La Coronilla</strain>
    </source>
</reference>
<comment type="cofactor">
    <cofactor evidence="19">
        <name>heme</name>
        <dbReference type="ChEBI" id="CHEBI:30413"/>
    </cofactor>
    <text evidence="19">Binds 2 heme groups non-covalently.</text>
</comment>
<evidence type="ECO:0000256" key="16">
    <source>
        <dbReference type="ARBA" id="ARBA00023136"/>
    </source>
</evidence>
<dbReference type="GO" id="GO:0005743">
    <property type="term" value="C:mitochondrial inner membrane"/>
    <property type="evidence" value="ECO:0007669"/>
    <property type="project" value="UniProtKB-SubCell"/>
</dbReference>
<comment type="cofactor">
    <cofactor evidence="20">
        <name>heme b</name>
        <dbReference type="ChEBI" id="CHEBI:60344"/>
    </cofactor>
    <text evidence="20">Binds 2 heme groups non-covalently.</text>
</comment>
<dbReference type="GO" id="GO:0008121">
    <property type="term" value="F:quinol-cytochrome-c reductase activity"/>
    <property type="evidence" value="ECO:0007669"/>
    <property type="project" value="InterPro"/>
</dbReference>
<sequence length="380" mass="42554">MASLRKTHPLMKIANDALVDLPTPSNISAMWNFGSLLGLCLITQILTGLFLAMHYTSDISTAFSSVTHICRDVNYGWLIRNMHANGASFFFICIYMHIARGLYYGSYLYKETWNIGVVLLLLVMMTAFVGYVLPWGQMSFWGATVITNLLSAVPYMGDTLVQWIWGGFSVDNATLTRFFAFHFLFPFVIAGATILHLLFLHETGSNNPAGLNSDADKISFHPYFSYKDLLGFVLMLLALTSLTLFSPTLLGDPENFTPANPLVTPPHIQPEWYFLFAYAILRSIPNKLGGVLALLFSILVLLVVPILHTSKQRGLTFRPITQFLFWTLVADMVILTWIGGMPVEHPYIIIGQVASVLYFALFLLLTPFAGWAENKALKWA</sequence>
<evidence type="ECO:0000256" key="2">
    <source>
        <dbReference type="ARBA" id="ARBA00004448"/>
    </source>
</evidence>
<organism evidence="23">
    <name type="scientific">Algansea amecae</name>
    <dbReference type="NCBI Taxonomy" id="681309"/>
    <lineage>
        <taxon>Eukaryota</taxon>
        <taxon>Metazoa</taxon>
        <taxon>Chordata</taxon>
        <taxon>Craniata</taxon>
        <taxon>Vertebrata</taxon>
        <taxon>Euteleostomi</taxon>
        <taxon>Actinopterygii</taxon>
        <taxon>Neopterygii</taxon>
        <taxon>Teleostei</taxon>
        <taxon>Ostariophysi</taxon>
        <taxon>Cypriniformes</taxon>
        <taxon>Leuciscidae</taxon>
        <taxon>Pogonichthyinae</taxon>
        <taxon>Algansea</taxon>
    </lineage>
</organism>
<evidence type="ECO:0000256" key="1">
    <source>
        <dbReference type="ARBA" id="ARBA00002566"/>
    </source>
</evidence>
<evidence type="ECO:0000256" key="6">
    <source>
        <dbReference type="ARBA" id="ARBA00022617"/>
    </source>
</evidence>
<dbReference type="GO" id="GO:0045275">
    <property type="term" value="C:respiratory chain complex III"/>
    <property type="evidence" value="ECO:0007669"/>
    <property type="project" value="InterPro"/>
</dbReference>
<keyword evidence="14" id="KW-0830">Ubiquinone</keyword>
<gene>
    <name evidence="23" type="primary">cytb</name>
</gene>
<dbReference type="InterPro" id="IPR005797">
    <property type="entry name" value="Cyt_b/b6_N"/>
</dbReference>
<evidence type="ECO:0000256" key="18">
    <source>
        <dbReference type="PIRSR" id="PIRSR038885-1"/>
    </source>
</evidence>
<feature type="transmembrane region" description="Helical" evidence="20">
    <location>
        <begin position="87"/>
        <end position="107"/>
    </location>
</feature>
<dbReference type="GO" id="GO:0006122">
    <property type="term" value="P:mitochondrial electron transport, ubiquinol to cytochrome c"/>
    <property type="evidence" value="ECO:0007669"/>
    <property type="project" value="TreeGrafter"/>
</dbReference>
<evidence type="ECO:0000256" key="15">
    <source>
        <dbReference type="ARBA" id="ARBA00023128"/>
    </source>
</evidence>
<dbReference type="CDD" id="cd00284">
    <property type="entry name" value="Cytochrome_b_N"/>
    <property type="match status" value="1"/>
</dbReference>
<dbReference type="InterPro" id="IPR030689">
    <property type="entry name" value="Cytochrome_b"/>
</dbReference>
<dbReference type="InterPro" id="IPR036150">
    <property type="entry name" value="Cyt_b/b6_C_sf"/>
</dbReference>
<dbReference type="PROSITE" id="PS51002">
    <property type="entry name" value="CYTB_NTER"/>
    <property type="match status" value="1"/>
</dbReference>
<feature type="transmembrane region" description="Helical" evidence="20">
    <location>
        <begin position="229"/>
        <end position="250"/>
    </location>
</feature>
<evidence type="ECO:0000259" key="21">
    <source>
        <dbReference type="PROSITE" id="PS51002"/>
    </source>
</evidence>
<keyword evidence="10" id="KW-0999">Mitochondrion inner membrane</keyword>
<dbReference type="Gene3D" id="1.20.810.10">
    <property type="entry name" value="Cytochrome Bc1 Complex, Chain C"/>
    <property type="match status" value="1"/>
</dbReference>
<accession>C9WT97</accession>
<feature type="domain" description="Cytochrome b/b6 C-terminal region profile" evidence="22">
    <location>
        <begin position="210"/>
        <end position="380"/>
    </location>
</feature>
<dbReference type="InterPro" id="IPR027387">
    <property type="entry name" value="Cytb/b6-like_sf"/>
</dbReference>
<feature type="binding site" evidence="18">
    <location>
        <position position="201"/>
    </location>
    <ligand>
        <name>a ubiquinone</name>
        <dbReference type="ChEBI" id="CHEBI:16389"/>
    </ligand>
</feature>
<feature type="transmembrane region" description="Helical" evidence="20">
    <location>
        <begin position="29"/>
        <end position="52"/>
    </location>
</feature>
<feature type="binding site" description="axial binding residue" evidence="19">
    <location>
        <position position="97"/>
    </location>
    <ligand>
        <name>heme b</name>
        <dbReference type="ChEBI" id="CHEBI:60344"/>
        <label>b566</label>
    </ligand>
    <ligandPart>
        <name>Fe</name>
        <dbReference type="ChEBI" id="CHEBI:18248"/>
    </ligandPart>
</feature>
<keyword evidence="5 20" id="KW-0813">Transport</keyword>
<evidence type="ECO:0000256" key="11">
    <source>
        <dbReference type="ARBA" id="ARBA00022982"/>
    </source>
</evidence>
<feature type="domain" description="Cytochrome b/b6 N-terminal region profile" evidence="21">
    <location>
        <begin position="1"/>
        <end position="209"/>
    </location>
</feature>
<feature type="transmembrane region" description="Helical" evidence="20">
    <location>
        <begin position="113"/>
        <end position="133"/>
    </location>
</feature>
<comment type="subcellular location">
    <subcellularLocation>
        <location evidence="2">Mitochondrion inner membrane</location>
        <topology evidence="2">Multi-pass membrane protein</topology>
    </subcellularLocation>
</comment>
<feature type="binding site" description="axial binding residue" evidence="19">
    <location>
        <position position="83"/>
    </location>
    <ligand>
        <name>heme b</name>
        <dbReference type="ChEBI" id="CHEBI:60344"/>
        <label>b562</label>
    </ligand>
    <ligandPart>
        <name>Fe</name>
        <dbReference type="ChEBI" id="CHEBI:18248"/>
    </ligandPart>
</feature>
<keyword evidence="9 19" id="KW-0479">Metal-binding</keyword>
<evidence type="ECO:0000256" key="14">
    <source>
        <dbReference type="ARBA" id="ARBA00023075"/>
    </source>
</evidence>
<keyword evidence="8 20" id="KW-0812">Transmembrane</keyword>
<comment type="subunit">
    <text evidence="3">The cytochrome bc1 complex contains 3 respiratory subunits (MT-CYB, CYC1 and UQCRFS1), 2 core proteins (UQCRC1 and UQCRC2) and probably 6 low-molecular weight proteins.</text>
</comment>
<evidence type="ECO:0000256" key="10">
    <source>
        <dbReference type="ARBA" id="ARBA00022792"/>
    </source>
</evidence>
<keyword evidence="13 19" id="KW-0408">Iron</keyword>
<dbReference type="InterPro" id="IPR048260">
    <property type="entry name" value="Cytochrome_b_C_euk/bac"/>
</dbReference>
<comment type="function">
    <text evidence="1 20">Component of the ubiquinol-cytochrome c reductase complex (complex III or cytochrome b-c1 complex) that is part of the mitochondrial respiratory chain. The b-c1 complex mediates electron transfer from ubiquinol to cytochrome c. Contributes to the generation of a proton gradient across the mitochondrial membrane that is then used for ATP synthesis.</text>
</comment>